<accession>A0ABU5KL00</accession>
<dbReference type="Pfam" id="PF12146">
    <property type="entry name" value="Hydrolase_4"/>
    <property type="match status" value="1"/>
</dbReference>
<name>A0ABU5KL00_9BACL</name>
<evidence type="ECO:0000313" key="3">
    <source>
        <dbReference type="Proteomes" id="UP001292084"/>
    </source>
</evidence>
<keyword evidence="2" id="KW-0378">Hydrolase</keyword>
<gene>
    <name evidence="2" type="ORF">UFB30_06195</name>
</gene>
<dbReference type="InterPro" id="IPR022742">
    <property type="entry name" value="Hydrolase_4"/>
</dbReference>
<dbReference type="RefSeq" id="WP_322420814.1">
    <property type="nucleotide sequence ID" value="NZ_JAXQNN010000002.1"/>
</dbReference>
<keyword evidence="3" id="KW-1185">Reference proteome</keyword>
<dbReference type="PANTHER" id="PTHR11614">
    <property type="entry name" value="PHOSPHOLIPASE-RELATED"/>
    <property type="match status" value="1"/>
</dbReference>
<organism evidence="2 3">
    <name type="scientific">Jeotgalibacillus haloalkalitolerans</name>
    <dbReference type="NCBI Taxonomy" id="3104292"/>
    <lineage>
        <taxon>Bacteria</taxon>
        <taxon>Bacillati</taxon>
        <taxon>Bacillota</taxon>
        <taxon>Bacilli</taxon>
        <taxon>Bacillales</taxon>
        <taxon>Caryophanaceae</taxon>
        <taxon>Jeotgalibacillus</taxon>
    </lineage>
</organism>
<proteinExistence type="predicted"/>
<evidence type="ECO:0000259" key="1">
    <source>
        <dbReference type="Pfam" id="PF12146"/>
    </source>
</evidence>
<feature type="domain" description="Serine aminopeptidase S33" evidence="1">
    <location>
        <begin position="26"/>
        <end position="286"/>
    </location>
</feature>
<comment type="caution">
    <text evidence="2">The sequence shown here is derived from an EMBL/GenBank/DDBJ whole genome shotgun (WGS) entry which is preliminary data.</text>
</comment>
<dbReference type="InterPro" id="IPR029058">
    <property type="entry name" value="AB_hydrolase_fold"/>
</dbReference>
<dbReference type="GO" id="GO:0016787">
    <property type="term" value="F:hydrolase activity"/>
    <property type="evidence" value="ECO:0007669"/>
    <property type="project" value="UniProtKB-KW"/>
</dbReference>
<dbReference type="EMBL" id="JAXQNN010000002">
    <property type="protein sequence ID" value="MDZ5711809.1"/>
    <property type="molecule type" value="Genomic_DNA"/>
</dbReference>
<dbReference type="InterPro" id="IPR051044">
    <property type="entry name" value="MAG_DAG_Lipase"/>
</dbReference>
<protein>
    <submittedName>
        <fullName evidence="2">Alpha/beta hydrolase</fullName>
    </submittedName>
</protein>
<reference evidence="2 3" key="1">
    <citation type="submission" date="2023-12" db="EMBL/GenBank/DDBJ databases">
        <title>Jeotgalibacillus haloalkaliphilus sp. nov., a novel salt-tolerant bacteria, isolated from the estuary of the Fenhe River into the Yellow River.</title>
        <authorList>
            <person name="Li Y."/>
        </authorList>
    </citation>
    <scope>NUCLEOTIDE SEQUENCE [LARGE SCALE GENOMIC DNA]</scope>
    <source>
        <strain evidence="2 3">HH7-29</strain>
    </source>
</reference>
<evidence type="ECO:0000313" key="2">
    <source>
        <dbReference type="EMBL" id="MDZ5711809.1"/>
    </source>
</evidence>
<dbReference type="SUPFAM" id="SSF53474">
    <property type="entry name" value="alpha/beta-Hydrolases"/>
    <property type="match status" value="1"/>
</dbReference>
<sequence length="304" mass="34164">MKESFYTRTSDGQDLYTVVWRSDQPHIKGSIQLCHGMAEHIGRYEDFAFKCNQNGYHVFGHDCRGHGKTAELSGTFGDYGQGVDFNRLAEDVIEIKECCMASGPVYLIGHSMGSFISRRVIQLYSSSYKGVILSGSNGPMGIISIPANLIASVMNTYQPTAKAKLLNHLSFGSYNQSFPDSKTPFDWLSSDERAVQQYIDDPMCGFVTTNRFYKILFNGIGMIYNKKAISDIRKDLPMLFISGEDDPVGDFGKGIFKSAQMYQTAGIQSVEVQLYENGRHEMLNEHNSDQVIEEMLKWIKKIEG</sequence>
<dbReference type="Gene3D" id="3.40.50.1820">
    <property type="entry name" value="alpha/beta hydrolase"/>
    <property type="match status" value="1"/>
</dbReference>
<dbReference type="Proteomes" id="UP001292084">
    <property type="component" value="Unassembled WGS sequence"/>
</dbReference>